<keyword evidence="9" id="KW-1185">Reference proteome</keyword>
<dbReference type="RefSeq" id="WP_068656363.1">
    <property type="nucleotide sequence ID" value="NZ_CP017770.1"/>
</dbReference>
<dbReference type="AlphaFoldDB" id="A0A167G017"/>
<dbReference type="PANTHER" id="PTHR38459:SF1">
    <property type="entry name" value="PROPHAGE BACTOPRENOL-LINKED GLUCOSE TRANSLOCASE HOMOLOG"/>
    <property type="match status" value="1"/>
</dbReference>
<dbReference type="InterPro" id="IPR007267">
    <property type="entry name" value="GtrA_DPMS_TM"/>
</dbReference>
<comment type="similarity">
    <text evidence="2">Belongs to the GtrA family.</text>
</comment>
<evidence type="ECO:0000259" key="7">
    <source>
        <dbReference type="Pfam" id="PF04138"/>
    </source>
</evidence>
<evidence type="ECO:0000313" key="8">
    <source>
        <dbReference type="EMBL" id="OAB77071.1"/>
    </source>
</evidence>
<evidence type="ECO:0000256" key="2">
    <source>
        <dbReference type="ARBA" id="ARBA00009399"/>
    </source>
</evidence>
<feature type="domain" description="GtrA/DPMS transmembrane" evidence="7">
    <location>
        <begin position="13"/>
        <end position="126"/>
    </location>
</feature>
<dbReference type="OrthoDB" id="9812049at2"/>
<dbReference type="STRING" id="1763538.LPB68_18045"/>
<feature type="transmembrane region" description="Helical" evidence="6">
    <location>
        <begin position="100"/>
        <end position="120"/>
    </location>
</feature>
<keyword evidence="4 6" id="KW-1133">Transmembrane helix</keyword>
<feature type="transmembrane region" description="Helical" evidence="6">
    <location>
        <begin position="45"/>
        <end position="64"/>
    </location>
</feature>
<dbReference type="EMBL" id="LSFN01000005">
    <property type="protein sequence ID" value="OAB77071.1"/>
    <property type="molecule type" value="Genomic_DNA"/>
</dbReference>
<keyword evidence="5 6" id="KW-0472">Membrane</keyword>
<evidence type="ECO:0000256" key="6">
    <source>
        <dbReference type="SAM" id="Phobius"/>
    </source>
</evidence>
<feature type="transmembrane region" description="Helical" evidence="6">
    <location>
        <begin position="12"/>
        <end position="33"/>
    </location>
</feature>
<evidence type="ECO:0000256" key="4">
    <source>
        <dbReference type="ARBA" id="ARBA00022989"/>
    </source>
</evidence>
<dbReference type="GO" id="GO:0000271">
    <property type="term" value="P:polysaccharide biosynthetic process"/>
    <property type="evidence" value="ECO:0007669"/>
    <property type="project" value="InterPro"/>
</dbReference>
<reference evidence="8 9" key="1">
    <citation type="submission" date="2016-02" db="EMBL/GenBank/DDBJ databases">
        <title>Paenibacillus sp. LPB0068, isolated from Crassostrea gigas.</title>
        <authorList>
            <person name="Shin S.-K."/>
            <person name="Yi H."/>
        </authorList>
    </citation>
    <scope>NUCLEOTIDE SEQUENCE [LARGE SCALE GENOMIC DNA]</scope>
    <source>
        <strain evidence="8 9">LPB0068</strain>
    </source>
</reference>
<dbReference type="PANTHER" id="PTHR38459">
    <property type="entry name" value="PROPHAGE BACTOPRENOL-LINKED GLUCOSE TRANSLOCASE HOMOLOG"/>
    <property type="match status" value="1"/>
</dbReference>
<name>A0A167G017_9BACL</name>
<sequence>MLLQRELVIRFLKYSVVGCISIGIYFLFVFIFIERYQWDPVAGSAAAFIFMTLVSFFINVRYTYGSSFTHQRFFRFLVVSLVGFSLNFFLMFLIVHILSFHYLMGELVTILIIPIVNFLLNNYWTFQAE</sequence>
<dbReference type="Pfam" id="PF04138">
    <property type="entry name" value="GtrA_DPMS_TM"/>
    <property type="match status" value="1"/>
</dbReference>
<feature type="transmembrane region" description="Helical" evidence="6">
    <location>
        <begin position="76"/>
        <end position="94"/>
    </location>
</feature>
<evidence type="ECO:0000256" key="1">
    <source>
        <dbReference type="ARBA" id="ARBA00004141"/>
    </source>
</evidence>
<dbReference type="Proteomes" id="UP000077134">
    <property type="component" value="Unassembled WGS sequence"/>
</dbReference>
<keyword evidence="3 6" id="KW-0812">Transmembrane</keyword>
<comment type="caution">
    <text evidence="8">The sequence shown here is derived from an EMBL/GenBank/DDBJ whole genome shotgun (WGS) entry which is preliminary data.</text>
</comment>
<accession>A0A167G017</accession>
<proteinExistence type="inferred from homology"/>
<gene>
    <name evidence="8" type="ORF">PNBC_06695</name>
</gene>
<comment type="subcellular location">
    <subcellularLocation>
        <location evidence="1">Membrane</location>
        <topology evidence="1">Multi-pass membrane protein</topology>
    </subcellularLocation>
</comment>
<protein>
    <recommendedName>
        <fullName evidence="7">GtrA/DPMS transmembrane domain-containing protein</fullName>
    </recommendedName>
</protein>
<evidence type="ECO:0000256" key="3">
    <source>
        <dbReference type="ARBA" id="ARBA00022692"/>
    </source>
</evidence>
<dbReference type="InterPro" id="IPR051401">
    <property type="entry name" value="GtrA_CellWall_Glycosyl"/>
</dbReference>
<dbReference type="GO" id="GO:0005886">
    <property type="term" value="C:plasma membrane"/>
    <property type="evidence" value="ECO:0007669"/>
    <property type="project" value="TreeGrafter"/>
</dbReference>
<dbReference type="KEGG" id="pcx:LPB68_18045"/>
<evidence type="ECO:0000256" key="5">
    <source>
        <dbReference type="ARBA" id="ARBA00023136"/>
    </source>
</evidence>
<evidence type="ECO:0000313" key="9">
    <source>
        <dbReference type="Proteomes" id="UP000077134"/>
    </source>
</evidence>
<organism evidence="8 9">
    <name type="scientific">Paenibacillus crassostreae</name>
    <dbReference type="NCBI Taxonomy" id="1763538"/>
    <lineage>
        <taxon>Bacteria</taxon>
        <taxon>Bacillati</taxon>
        <taxon>Bacillota</taxon>
        <taxon>Bacilli</taxon>
        <taxon>Bacillales</taxon>
        <taxon>Paenibacillaceae</taxon>
        <taxon>Paenibacillus</taxon>
    </lineage>
</organism>